<name>A0A0H5SES5_HERHM</name>
<keyword evidence="2" id="KW-1185">Reference proteome</keyword>
<gene>
    <name evidence="1" type="ORF">HHT355_0769</name>
</gene>
<dbReference type="RefSeq" id="WP_103202101.1">
    <property type="nucleotide sequence ID" value="NZ_CVTD020000010.1"/>
</dbReference>
<reference evidence="1 2" key="1">
    <citation type="submission" date="2015-06" db="EMBL/GenBank/DDBJ databases">
        <authorList>
            <person name="Wibberg Daniel"/>
        </authorList>
    </citation>
    <scope>NUCLEOTIDE SEQUENCE [LARGE SCALE GENOMIC DNA]</scope>
    <source>
        <strain evidence="1 2">T3/55T</strain>
    </source>
</reference>
<accession>A0A0H5SES5</accession>
<protein>
    <submittedName>
        <fullName evidence="1">Uncharacterized protein</fullName>
    </submittedName>
</protein>
<organism evidence="1 2">
    <name type="scientific">Herbinix hemicellulosilytica</name>
    <dbReference type="NCBI Taxonomy" id="1564487"/>
    <lineage>
        <taxon>Bacteria</taxon>
        <taxon>Bacillati</taxon>
        <taxon>Bacillota</taxon>
        <taxon>Clostridia</taxon>
        <taxon>Lachnospirales</taxon>
        <taxon>Lachnospiraceae</taxon>
        <taxon>Herbinix</taxon>
    </lineage>
</organism>
<dbReference type="Proteomes" id="UP000236497">
    <property type="component" value="Unassembled WGS sequence"/>
</dbReference>
<proteinExistence type="predicted"/>
<dbReference type="OrthoDB" id="1854057at2"/>
<dbReference type="AlphaFoldDB" id="A0A0H5SES5"/>
<evidence type="ECO:0000313" key="1">
    <source>
        <dbReference type="EMBL" id="CRZ33972.1"/>
    </source>
</evidence>
<sequence length="119" mass="13528">MKTVIENMNKFLEQRKAEVLEEAARLIADERKDESNFLKAKANIYDVFKALLGASSKACNDKNAFYADFKKRAETVPAVWRKSLEEASRHGDTKKVLTEEAKLSAADEIIAKFDELIKM</sequence>
<dbReference type="EMBL" id="CVTD020000010">
    <property type="protein sequence ID" value="CRZ33972.1"/>
    <property type="molecule type" value="Genomic_DNA"/>
</dbReference>
<evidence type="ECO:0000313" key="2">
    <source>
        <dbReference type="Proteomes" id="UP000236497"/>
    </source>
</evidence>